<keyword evidence="6" id="KW-1185">Reference proteome</keyword>
<dbReference type="Gene3D" id="3.30.420.10">
    <property type="entry name" value="Ribonuclease H-like superfamily/Ribonuclease H"/>
    <property type="match status" value="1"/>
</dbReference>
<evidence type="ECO:0000313" key="2">
    <source>
        <dbReference type="EMBL" id="KAE8980240.1"/>
    </source>
</evidence>
<dbReference type="Proteomes" id="UP000460718">
    <property type="component" value="Unassembled WGS sequence"/>
</dbReference>
<evidence type="ECO:0000313" key="4">
    <source>
        <dbReference type="EMBL" id="KAE9233705.1"/>
    </source>
</evidence>
<dbReference type="Proteomes" id="UP000440367">
    <property type="component" value="Unassembled WGS sequence"/>
</dbReference>
<dbReference type="SUPFAM" id="SSF53098">
    <property type="entry name" value="Ribonuclease H-like"/>
    <property type="match status" value="1"/>
</dbReference>
<dbReference type="InterPro" id="IPR012337">
    <property type="entry name" value="RNaseH-like_sf"/>
</dbReference>
<evidence type="ECO:0000259" key="1">
    <source>
        <dbReference type="PROSITE" id="PS50994"/>
    </source>
</evidence>
<evidence type="ECO:0000313" key="5">
    <source>
        <dbReference type="EMBL" id="KAE9234147.1"/>
    </source>
</evidence>
<dbReference type="InterPro" id="IPR036397">
    <property type="entry name" value="RNaseH_sf"/>
</dbReference>
<dbReference type="PANTHER" id="PTHR37984">
    <property type="entry name" value="PROTEIN CBG26694"/>
    <property type="match status" value="1"/>
</dbReference>
<dbReference type="PANTHER" id="PTHR37984:SF5">
    <property type="entry name" value="PROTEIN NYNRIN-LIKE"/>
    <property type="match status" value="1"/>
</dbReference>
<dbReference type="Pfam" id="PF24626">
    <property type="entry name" value="SH3_Tf2-1"/>
    <property type="match status" value="1"/>
</dbReference>
<reference evidence="6 7" key="1">
    <citation type="submission" date="2018-08" db="EMBL/GenBank/DDBJ databases">
        <title>Genomic investigation of the strawberry pathogen Phytophthora fragariae indicates pathogenicity is determined by transcriptional variation in three key races.</title>
        <authorList>
            <person name="Adams T.M."/>
            <person name="Armitage A.D."/>
            <person name="Sobczyk M.K."/>
            <person name="Bates H.J."/>
            <person name="Dunwell J.M."/>
            <person name="Nellist C.F."/>
            <person name="Harrison R.J."/>
        </authorList>
    </citation>
    <scope>NUCLEOTIDE SEQUENCE [LARGE SCALE GENOMIC DNA]</scope>
    <source>
        <strain evidence="4 7">BC-1</strain>
        <strain evidence="5 9">BC-23</strain>
        <strain evidence="3 6">NOV-27</strain>
        <strain evidence="2 8">SCRP245</strain>
    </source>
</reference>
<evidence type="ECO:0000313" key="8">
    <source>
        <dbReference type="Proteomes" id="UP000460718"/>
    </source>
</evidence>
<dbReference type="EMBL" id="QXGD01000566">
    <property type="protein sequence ID" value="KAE9233705.1"/>
    <property type="molecule type" value="Genomic_DNA"/>
</dbReference>
<dbReference type="GO" id="GO:0015074">
    <property type="term" value="P:DNA integration"/>
    <property type="evidence" value="ECO:0007669"/>
    <property type="project" value="InterPro"/>
</dbReference>
<accession>A0A6A3XES8</accession>
<evidence type="ECO:0000313" key="6">
    <source>
        <dbReference type="Proteomes" id="UP000433483"/>
    </source>
</evidence>
<protein>
    <recommendedName>
        <fullName evidence="1">Integrase catalytic domain-containing protein</fullName>
    </recommendedName>
</protein>
<gene>
    <name evidence="4" type="ORF">PF002_g12002</name>
    <name evidence="5" type="ORF">PF004_g9458</name>
    <name evidence="3" type="ORF">PF005_g14993</name>
    <name evidence="2" type="ORF">PF011_g22521</name>
</gene>
<name>A0A6A3XES8_9STRA</name>
<dbReference type="InterPro" id="IPR001584">
    <property type="entry name" value="Integrase_cat-core"/>
</dbReference>
<dbReference type="Proteomes" id="UP000433483">
    <property type="component" value="Unassembled WGS sequence"/>
</dbReference>
<dbReference type="OrthoDB" id="120688at2759"/>
<dbReference type="EMBL" id="QXGC01000465">
    <property type="protein sequence ID" value="KAE9234147.1"/>
    <property type="molecule type" value="Genomic_DNA"/>
</dbReference>
<comment type="caution">
    <text evidence="3">The sequence shown here is derived from an EMBL/GenBank/DDBJ whole genome shotgun (WGS) entry which is preliminary data.</text>
</comment>
<dbReference type="InterPro" id="IPR050951">
    <property type="entry name" value="Retrovirus_Pol_polyprotein"/>
</dbReference>
<proteinExistence type="predicted"/>
<evidence type="ECO:0000313" key="7">
    <source>
        <dbReference type="Proteomes" id="UP000440367"/>
    </source>
</evidence>
<organism evidence="3 6">
    <name type="scientific">Phytophthora fragariae</name>
    <dbReference type="NCBI Taxonomy" id="53985"/>
    <lineage>
        <taxon>Eukaryota</taxon>
        <taxon>Sar</taxon>
        <taxon>Stramenopiles</taxon>
        <taxon>Oomycota</taxon>
        <taxon>Peronosporomycetes</taxon>
        <taxon>Peronosporales</taxon>
        <taxon>Peronosporaceae</taxon>
        <taxon>Phytophthora</taxon>
    </lineage>
</organism>
<dbReference type="GO" id="GO:0003676">
    <property type="term" value="F:nucleic acid binding"/>
    <property type="evidence" value="ECO:0007669"/>
    <property type="project" value="InterPro"/>
</dbReference>
<dbReference type="EMBL" id="QXFW01002271">
    <property type="protein sequence ID" value="KAE8980240.1"/>
    <property type="molecule type" value="Genomic_DNA"/>
</dbReference>
<feature type="domain" description="Integrase catalytic" evidence="1">
    <location>
        <begin position="1"/>
        <end position="153"/>
    </location>
</feature>
<dbReference type="InterPro" id="IPR056924">
    <property type="entry name" value="SH3_Tf2-1"/>
</dbReference>
<sequence>MSLDFVFGLPKASAGNTGVVVFVDRLSKTVHLAAVPDTIDAAGTATLYIDRVFRQHGLPESIVSDRDRRFTGKFWTSVFAVLGTRLDLSTAYHPQTDGQTKRANSVVEDIIRSICAETPKRWSIMLPLVEFALNNAVHASTGFTPFYVNGLTHPRVPLTPSRRDSGLGGGGLAARLAEVSPRAVRNELDDFLSVRLNVLRHVRDAMAESQDVQKEQADARGRGNVENFEVGDLVLLNAKTLPTHAVFKTKLRPRFIGPFKVVAKKGLAYALNLPKKIRTHPVFYVGLLKPYRDPSLGSTPLHHRQQLMLATESRDVGAELYHGLAMTLRVLSRLICEIAEPALNGFQVIRIAVKLIRRPMAELTIHTSLLLELVQLAAHGARVQRRLVVLRRCSMSMASSTTM</sequence>
<evidence type="ECO:0000313" key="9">
    <source>
        <dbReference type="Proteomes" id="UP000476176"/>
    </source>
</evidence>
<dbReference type="EMBL" id="QXGB01000910">
    <property type="protein sequence ID" value="KAE9201358.1"/>
    <property type="molecule type" value="Genomic_DNA"/>
</dbReference>
<dbReference type="AlphaFoldDB" id="A0A6A3XES8"/>
<dbReference type="PROSITE" id="PS50994">
    <property type="entry name" value="INTEGRASE"/>
    <property type="match status" value="1"/>
</dbReference>
<evidence type="ECO:0000313" key="3">
    <source>
        <dbReference type="EMBL" id="KAE9201358.1"/>
    </source>
</evidence>
<dbReference type="Proteomes" id="UP000476176">
    <property type="component" value="Unassembled WGS sequence"/>
</dbReference>